<evidence type="ECO:0000313" key="1">
    <source>
        <dbReference type="EMBL" id="QJA65145.1"/>
    </source>
</evidence>
<sequence>MVYVSKYFNSGGGTVSAGIAVATGALVAGNNTVIHSLALANYNIQLRNATNIAMVNQVYPDPTDPSNQIIVNVGAPIAGGLTLFLVGW</sequence>
<dbReference type="AlphaFoldDB" id="A0A6M3K4Z2"/>
<reference evidence="2" key="1">
    <citation type="submission" date="2020-03" db="EMBL/GenBank/DDBJ databases">
        <title>The deep terrestrial virosphere.</title>
        <authorList>
            <person name="Holmfeldt K."/>
            <person name="Nilsson E."/>
            <person name="Simone D."/>
            <person name="Lopez-Fernandez M."/>
            <person name="Wu X."/>
            <person name="de Brujin I."/>
            <person name="Lundin D."/>
            <person name="Andersson A."/>
            <person name="Bertilsson S."/>
            <person name="Dopson M."/>
        </authorList>
    </citation>
    <scope>NUCLEOTIDE SEQUENCE</scope>
    <source>
        <strain evidence="2">MM415A01453</strain>
        <strain evidence="1">MM415B00433</strain>
    </source>
</reference>
<dbReference type="EMBL" id="MT141532">
    <property type="protein sequence ID" value="QJA65145.1"/>
    <property type="molecule type" value="Genomic_DNA"/>
</dbReference>
<gene>
    <name evidence="2" type="ORF">MM415A01453_0004</name>
    <name evidence="1" type="ORF">MM415B00433_0053</name>
</gene>
<dbReference type="EMBL" id="MT142240">
    <property type="protein sequence ID" value="QJA76721.1"/>
    <property type="molecule type" value="Genomic_DNA"/>
</dbReference>
<evidence type="ECO:0000313" key="2">
    <source>
        <dbReference type="EMBL" id="QJA76721.1"/>
    </source>
</evidence>
<name>A0A6M3K4Z2_9ZZZZ</name>
<organism evidence="2">
    <name type="scientific">viral metagenome</name>
    <dbReference type="NCBI Taxonomy" id="1070528"/>
    <lineage>
        <taxon>unclassified sequences</taxon>
        <taxon>metagenomes</taxon>
        <taxon>organismal metagenomes</taxon>
    </lineage>
</organism>
<accession>A0A6M3K4Z2</accession>
<proteinExistence type="predicted"/>
<protein>
    <submittedName>
        <fullName evidence="2">Uncharacterized protein</fullName>
    </submittedName>
</protein>